<name>A0A5E7QK66_PSEFL</name>
<sequence>MHQYFHPVGAAVGKQISAARPSRTEFVENKSVHLLSSKFTYGYVGFVERFDEII</sequence>
<accession>A0A5E7QK66</accession>
<dbReference type="AlphaFoldDB" id="A0A5E7QK66"/>
<dbReference type="Proteomes" id="UP000349468">
    <property type="component" value="Unassembled WGS sequence"/>
</dbReference>
<evidence type="ECO:0000313" key="1">
    <source>
        <dbReference type="EMBL" id="VVP61277.1"/>
    </source>
</evidence>
<organism evidence="1 2">
    <name type="scientific">Pseudomonas fluorescens</name>
    <dbReference type="NCBI Taxonomy" id="294"/>
    <lineage>
        <taxon>Bacteria</taxon>
        <taxon>Pseudomonadati</taxon>
        <taxon>Pseudomonadota</taxon>
        <taxon>Gammaproteobacteria</taxon>
        <taxon>Pseudomonadales</taxon>
        <taxon>Pseudomonadaceae</taxon>
        <taxon>Pseudomonas</taxon>
    </lineage>
</organism>
<protein>
    <submittedName>
        <fullName evidence="1">Uncharacterized protein</fullName>
    </submittedName>
</protein>
<proteinExistence type="predicted"/>
<evidence type="ECO:0000313" key="2">
    <source>
        <dbReference type="Proteomes" id="UP000349468"/>
    </source>
</evidence>
<reference evidence="1 2" key="1">
    <citation type="submission" date="2019-09" db="EMBL/GenBank/DDBJ databases">
        <authorList>
            <person name="Chandra G."/>
            <person name="Truman W A."/>
        </authorList>
    </citation>
    <scope>NUCLEOTIDE SEQUENCE [LARGE SCALE GENOMIC DNA]</scope>
    <source>
        <strain evidence="1">PS870</strain>
    </source>
</reference>
<gene>
    <name evidence="1" type="ORF">PS870_06303</name>
</gene>
<dbReference type="EMBL" id="CABVIK010000034">
    <property type="protein sequence ID" value="VVP61277.1"/>
    <property type="molecule type" value="Genomic_DNA"/>
</dbReference>